<comment type="caution">
    <text evidence="1">The sequence shown here is derived from an EMBL/GenBank/DDBJ whole genome shotgun (WGS) entry which is preliminary data.</text>
</comment>
<dbReference type="Pfam" id="PF14205">
    <property type="entry name" value="Cys_rich_KTR"/>
    <property type="match status" value="1"/>
</dbReference>
<name>A0A9D0YX88_9FIRM</name>
<dbReference type="InterPro" id="IPR025957">
    <property type="entry name" value="Cys_rich_KTR"/>
</dbReference>
<gene>
    <name evidence="1" type="ORF">IAA66_09320</name>
</gene>
<dbReference type="Proteomes" id="UP000886819">
    <property type="component" value="Unassembled WGS sequence"/>
</dbReference>
<sequence>MADDSRWLLCPVCHGKTRVKVRADTDIRNLPLFCPKCRRETLIHVKQRKVFVAREPDAQAPDA</sequence>
<proteinExistence type="predicted"/>
<accession>A0A9D0YX88</accession>
<dbReference type="EMBL" id="DVFI01000124">
    <property type="protein sequence ID" value="HIQ63764.1"/>
    <property type="molecule type" value="Genomic_DNA"/>
</dbReference>
<dbReference type="AlphaFoldDB" id="A0A9D0YX88"/>
<evidence type="ECO:0000313" key="2">
    <source>
        <dbReference type="Proteomes" id="UP000886819"/>
    </source>
</evidence>
<reference evidence="1" key="2">
    <citation type="journal article" date="2021" name="PeerJ">
        <title>Extensive microbial diversity within the chicken gut microbiome revealed by metagenomics and culture.</title>
        <authorList>
            <person name="Gilroy R."/>
            <person name="Ravi A."/>
            <person name="Getino M."/>
            <person name="Pursley I."/>
            <person name="Horton D.L."/>
            <person name="Alikhan N.F."/>
            <person name="Baker D."/>
            <person name="Gharbi K."/>
            <person name="Hall N."/>
            <person name="Watson M."/>
            <person name="Adriaenssens E.M."/>
            <person name="Foster-Nyarko E."/>
            <person name="Jarju S."/>
            <person name="Secka A."/>
            <person name="Antonio M."/>
            <person name="Oren A."/>
            <person name="Chaudhuri R.R."/>
            <person name="La Ragione R."/>
            <person name="Hildebrand F."/>
            <person name="Pallen M.J."/>
        </authorList>
    </citation>
    <scope>NUCLEOTIDE SEQUENCE</scope>
    <source>
        <strain evidence="1">ChiHile30-977</strain>
    </source>
</reference>
<protein>
    <submittedName>
        <fullName evidence="1">Cysteine-rich KTR domain-containing protein</fullName>
    </submittedName>
</protein>
<organism evidence="1 2">
    <name type="scientific">Candidatus Avichristensenella intestinipullorum</name>
    <dbReference type="NCBI Taxonomy" id="2840693"/>
    <lineage>
        <taxon>Bacteria</taxon>
        <taxon>Bacillati</taxon>
        <taxon>Bacillota</taxon>
        <taxon>Clostridia</taxon>
        <taxon>Candidatus Avichristensenella</taxon>
    </lineage>
</organism>
<reference evidence="1" key="1">
    <citation type="submission" date="2020-10" db="EMBL/GenBank/DDBJ databases">
        <authorList>
            <person name="Gilroy R."/>
        </authorList>
    </citation>
    <scope>NUCLEOTIDE SEQUENCE</scope>
    <source>
        <strain evidence="1">ChiHile30-977</strain>
    </source>
</reference>
<evidence type="ECO:0000313" key="1">
    <source>
        <dbReference type="EMBL" id="HIQ63764.1"/>
    </source>
</evidence>